<feature type="DNA-binding region" description="OmpR/PhoB-type" evidence="7">
    <location>
        <begin position="128"/>
        <end position="225"/>
    </location>
</feature>
<dbReference type="SUPFAM" id="SSF52172">
    <property type="entry name" value="CheY-like"/>
    <property type="match status" value="1"/>
</dbReference>
<evidence type="ECO:0000256" key="5">
    <source>
        <dbReference type="ARBA" id="ARBA00023163"/>
    </source>
</evidence>
<evidence type="ECO:0000256" key="2">
    <source>
        <dbReference type="ARBA" id="ARBA00023012"/>
    </source>
</evidence>
<dbReference type="SMART" id="SM00448">
    <property type="entry name" value="REC"/>
    <property type="match status" value="1"/>
</dbReference>
<comment type="caution">
    <text evidence="10">The sequence shown here is derived from an EMBL/GenBank/DDBJ whole genome shotgun (WGS) entry which is preliminary data.</text>
</comment>
<feature type="domain" description="OmpR/PhoB-type" evidence="9">
    <location>
        <begin position="128"/>
        <end position="225"/>
    </location>
</feature>
<dbReference type="PROSITE" id="PS50110">
    <property type="entry name" value="RESPONSE_REGULATORY"/>
    <property type="match status" value="1"/>
</dbReference>
<dbReference type="PROSITE" id="PS51755">
    <property type="entry name" value="OMPR_PHOB"/>
    <property type="match status" value="1"/>
</dbReference>
<keyword evidence="11" id="KW-1185">Reference proteome</keyword>
<dbReference type="Proteomes" id="UP000318126">
    <property type="component" value="Unassembled WGS sequence"/>
</dbReference>
<evidence type="ECO:0000256" key="7">
    <source>
        <dbReference type="PROSITE-ProRule" id="PRU01091"/>
    </source>
</evidence>
<dbReference type="InterPro" id="IPR001789">
    <property type="entry name" value="Sig_transdc_resp-reg_receiver"/>
</dbReference>
<dbReference type="Pfam" id="PF00072">
    <property type="entry name" value="Response_reg"/>
    <property type="match status" value="1"/>
</dbReference>
<evidence type="ECO:0000256" key="6">
    <source>
        <dbReference type="PROSITE-ProRule" id="PRU00169"/>
    </source>
</evidence>
<dbReference type="InterPro" id="IPR001867">
    <property type="entry name" value="OmpR/PhoB-type_DNA-bd"/>
</dbReference>
<dbReference type="GO" id="GO:0032993">
    <property type="term" value="C:protein-DNA complex"/>
    <property type="evidence" value="ECO:0007669"/>
    <property type="project" value="TreeGrafter"/>
</dbReference>
<feature type="modified residue" description="4-aspartylphosphate" evidence="6">
    <location>
        <position position="54"/>
    </location>
</feature>
<dbReference type="GO" id="GO:0006355">
    <property type="term" value="P:regulation of DNA-templated transcription"/>
    <property type="evidence" value="ECO:0007669"/>
    <property type="project" value="InterPro"/>
</dbReference>
<dbReference type="RefSeq" id="WP_143562975.1">
    <property type="nucleotide sequence ID" value="NZ_BMPL01000002.1"/>
</dbReference>
<evidence type="ECO:0000259" key="9">
    <source>
        <dbReference type="PROSITE" id="PS51755"/>
    </source>
</evidence>
<dbReference type="GO" id="GO:0000156">
    <property type="term" value="F:phosphorelay response regulator activity"/>
    <property type="evidence" value="ECO:0007669"/>
    <property type="project" value="TreeGrafter"/>
</dbReference>
<dbReference type="InterPro" id="IPR011006">
    <property type="entry name" value="CheY-like_superfamily"/>
</dbReference>
<dbReference type="AlphaFoldDB" id="A0A553JTW7"/>
<organism evidence="10 11">
    <name type="scientific">Shewanella hanedai</name>
    <name type="common">Alteromonas hanedai</name>
    <dbReference type="NCBI Taxonomy" id="25"/>
    <lineage>
        <taxon>Bacteria</taxon>
        <taxon>Pseudomonadati</taxon>
        <taxon>Pseudomonadota</taxon>
        <taxon>Gammaproteobacteria</taxon>
        <taxon>Alteromonadales</taxon>
        <taxon>Shewanellaceae</taxon>
        <taxon>Shewanella</taxon>
    </lineage>
</organism>
<keyword evidence="3" id="KW-0805">Transcription regulation</keyword>
<evidence type="ECO:0000313" key="11">
    <source>
        <dbReference type="Proteomes" id="UP000318126"/>
    </source>
</evidence>
<evidence type="ECO:0000259" key="8">
    <source>
        <dbReference type="PROSITE" id="PS50110"/>
    </source>
</evidence>
<dbReference type="PANTHER" id="PTHR48111">
    <property type="entry name" value="REGULATOR OF RPOS"/>
    <property type="match status" value="1"/>
</dbReference>
<evidence type="ECO:0000256" key="1">
    <source>
        <dbReference type="ARBA" id="ARBA00022553"/>
    </source>
</evidence>
<accession>A0A553JTW7</accession>
<proteinExistence type="predicted"/>
<name>A0A553JTW7_SHEHA</name>
<dbReference type="InterPro" id="IPR039420">
    <property type="entry name" value="WalR-like"/>
</dbReference>
<protein>
    <submittedName>
        <fullName evidence="10">Response regulator transcription factor</fullName>
    </submittedName>
</protein>
<dbReference type="Gene3D" id="1.10.10.10">
    <property type="entry name" value="Winged helix-like DNA-binding domain superfamily/Winged helix DNA-binding domain"/>
    <property type="match status" value="1"/>
</dbReference>
<dbReference type="CDD" id="cd17574">
    <property type="entry name" value="REC_OmpR"/>
    <property type="match status" value="1"/>
</dbReference>
<keyword evidence="2" id="KW-0902">Two-component regulatory system</keyword>
<dbReference type="Pfam" id="PF00486">
    <property type="entry name" value="Trans_reg_C"/>
    <property type="match status" value="1"/>
</dbReference>
<evidence type="ECO:0000256" key="3">
    <source>
        <dbReference type="ARBA" id="ARBA00023015"/>
    </source>
</evidence>
<dbReference type="Gene3D" id="3.40.50.2300">
    <property type="match status" value="1"/>
</dbReference>
<keyword evidence="4 7" id="KW-0238">DNA-binding</keyword>
<gene>
    <name evidence="10" type="ORF">FN961_02555</name>
</gene>
<feature type="domain" description="Response regulatory" evidence="8">
    <location>
        <begin position="5"/>
        <end position="119"/>
    </location>
</feature>
<reference evidence="11" key="1">
    <citation type="submission" date="2019-07" db="EMBL/GenBank/DDBJ databases">
        <title>Shewanella sp. YLB-08 draft genomic sequence.</title>
        <authorList>
            <person name="Yu L."/>
        </authorList>
    </citation>
    <scope>NUCLEOTIDE SEQUENCE [LARGE SCALE GENOMIC DNA]</scope>
    <source>
        <strain evidence="11">JCM 20706</strain>
    </source>
</reference>
<dbReference type="CDD" id="cd00383">
    <property type="entry name" value="trans_reg_C"/>
    <property type="match status" value="1"/>
</dbReference>
<dbReference type="InterPro" id="IPR036388">
    <property type="entry name" value="WH-like_DNA-bd_sf"/>
</dbReference>
<keyword evidence="5" id="KW-0804">Transcription</keyword>
<dbReference type="GO" id="GO:0005829">
    <property type="term" value="C:cytosol"/>
    <property type="evidence" value="ECO:0007669"/>
    <property type="project" value="TreeGrafter"/>
</dbReference>
<dbReference type="PANTHER" id="PTHR48111:SF22">
    <property type="entry name" value="REGULATOR OF RPOS"/>
    <property type="match status" value="1"/>
</dbReference>
<dbReference type="OrthoDB" id="9802426at2"/>
<keyword evidence="1 6" id="KW-0597">Phosphoprotein</keyword>
<sequence>MPRTKLLVIEDNADVAGILADYFDAQGADVDFATNGELGYQLAIKESFDVIILDVMLPKMDGLTLAKKLREVGCATPIIMLTALDDKNDLLSGFSSGADDYLAKPFDLDVLNARVTALLNRHRGNVAISSLRYGPLELNTAEHQLYRSGHKIALTPIGYQILQMLIKRAPNLVKREEIIDELWGDTPPSNDILRSHMYQLRSQVDKPFDAPILVTIPKIGFKLELQD</sequence>
<evidence type="ECO:0000313" key="10">
    <source>
        <dbReference type="EMBL" id="TRY15880.1"/>
    </source>
</evidence>
<dbReference type="GO" id="GO:0000976">
    <property type="term" value="F:transcription cis-regulatory region binding"/>
    <property type="evidence" value="ECO:0007669"/>
    <property type="project" value="TreeGrafter"/>
</dbReference>
<evidence type="ECO:0000256" key="4">
    <source>
        <dbReference type="ARBA" id="ARBA00023125"/>
    </source>
</evidence>
<dbReference type="EMBL" id="VKGK01000002">
    <property type="protein sequence ID" value="TRY15880.1"/>
    <property type="molecule type" value="Genomic_DNA"/>
</dbReference>
<dbReference type="SMART" id="SM00862">
    <property type="entry name" value="Trans_reg_C"/>
    <property type="match status" value="1"/>
</dbReference>